<reference evidence="14" key="1">
    <citation type="journal article" date="2022" name="Front. Genet.">
        <title>Chromosome-Scale Assembly of the Dendrobium nobile Genome Provides Insights Into the Molecular Mechanism of the Biosynthesis of the Medicinal Active Ingredient of Dendrobium.</title>
        <authorList>
            <person name="Xu Q."/>
            <person name="Niu S.-C."/>
            <person name="Li K.-L."/>
            <person name="Zheng P.-J."/>
            <person name="Zhang X.-J."/>
            <person name="Jia Y."/>
            <person name="Liu Y."/>
            <person name="Niu Y.-X."/>
            <person name="Yu L.-H."/>
            <person name="Chen D.-F."/>
            <person name="Zhang G.-Q."/>
        </authorList>
    </citation>
    <scope>NUCLEOTIDE SEQUENCE</scope>
    <source>
        <tissue evidence="14">Leaf</tissue>
    </source>
</reference>
<comment type="subcellular location">
    <subcellularLocation>
        <location evidence="1">Nucleus</location>
    </subcellularLocation>
</comment>
<protein>
    <recommendedName>
        <fullName evidence="13">CG-1 domain-containing protein</fullName>
    </recommendedName>
</protein>
<dbReference type="OrthoDB" id="407555at2759"/>
<dbReference type="Pfam" id="PF00612">
    <property type="entry name" value="IQ"/>
    <property type="match status" value="2"/>
</dbReference>
<evidence type="ECO:0000256" key="6">
    <source>
        <dbReference type="ARBA" id="ARBA00023015"/>
    </source>
</evidence>
<evidence type="ECO:0000256" key="1">
    <source>
        <dbReference type="ARBA" id="ARBA00004123"/>
    </source>
</evidence>
<dbReference type="AlphaFoldDB" id="A0A8T3BE92"/>
<evidence type="ECO:0000256" key="8">
    <source>
        <dbReference type="ARBA" id="ARBA00023125"/>
    </source>
</evidence>
<dbReference type="InterPro" id="IPR013783">
    <property type="entry name" value="Ig-like_fold"/>
</dbReference>
<dbReference type="GO" id="GO:0003690">
    <property type="term" value="F:double-stranded DNA binding"/>
    <property type="evidence" value="ECO:0007669"/>
    <property type="project" value="TreeGrafter"/>
</dbReference>
<dbReference type="FunFam" id="1.20.5.190:FF:000003">
    <property type="entry name" value="Calmodulin-binding transcription activator 2"/>
    <property type="match status" value="1"/>
</dbReference>
<dbReference type="SMR" id="A0A8T3BE92"/>
<dbReference type="SMART" id="SM01076">
    <property type="entry name" value="CG-1"/>
    <property type="match status" value="1"/>
</dbReference>
<dbReference type="SUPFAM" id="SSF48403">
    <property type="entry name" value="Ankyrin repeat"/>
    <property type="match status" value="1"/>
</dbReference>
<keyword evidence="9" id="KW-0010">Activator</keyword>
<name>A0A8T3BE92_DENNO</name>
<evidence type="ECO:0000313" key="15">
    <source>
        <dbReference type="Proteomes" id="UP000829196"/>
    </source>
</evidence>
<dbReference type="SUPFAM" id="SSF52540">
    <property type="entry name" value="P-loop containing nucleoside triphosphate hydrolases"/>
    <property type="match status" value="1"/>
</dbReference>
<dbReference type="InterPro" id="IPR000048">
    <property type="entry name" value="IQ_motif_EF-hand-BS"/>
</dbReference>
<keyword evidence="8" id="KW-0238">DNA-binding</keyword>
<evidence type="ECO:0000259" key="13">
    <source>
        <dbReference type="PROSITE" id="PS51437"/>
    </source>
</evidence>
<organism evidence="14 15">
    <name type="scientific">Dendrobium nobile</name>
    <name type="common">Orchid</name>
    <dbReference type="NCBI Taxonomy" id="94219"/>
    <lineage>
        <taxon>Eukaryota</taxon>
        <taxon>Viridiplantae</taxon>
        <taxon>Streptophyta</taxon>
        <taxon>Embryophyta</taxon>
        <taxon>Tracheophyta</taxon>
        <taxon>Spermatophyta</taxon>
        <taxon>Magnoliopsida</taxon>
        <taxon>Liliopsida</taxon>
        <taxon>Asparagales</taxon>
        <taxon>Orchidaceae</taxon>
        <taxon>Epidendroideae</taxon>
        <taxon>Malaxideae</taxon>
        <taxon>Dendrobiinae</taxon>
        <taxon>Dendrobium</taxon>
    </lineage>
</organism>
<dbReference type="GO" id="GO:0003712">
    <property type="term" value="F:transcription coregulator activity"/>
    <property type="evidence" value="ECO:0007669"/>
    <property type="project" value="TreeGrafter"/>
</dbReference>
<evidence type="ECO:0000256" key="4">
    <source>
        <dbReference type="ARBA" id="ARBA00022837"/>
    </source>
</evidence>
<evidence type="ECO:0000256" key="5">
    <source>
        <dbReference type="ARBA" id="ARBA00022860"/>
    </source>
</evidence>
<dbReference type="EMBL" id="JAGYWB010000009">
    <property type="protein sequence ID" value="KAI0510703.1"/>
    <property type="molecule type" value="Genomic_DNA"/>
</dbReference>
<keyword evidence="11" id="KW-0539">Nucleus</keyword>
<dbReference type="GO" id="GO:0006357">
    <property type="term" value="P:regulation of transcription by RNA polymerase II"/>
    <property type="evidence" value="ECO:0007669"/>
    <property type="project" value="TreeGrafter"/>
</dbReference>
<evidence type="ECO:0000256" key="11">
    <source>
        <dbReference type="ARBA" id="ARBA00023242"/>
    </source>
</evidence>
<dbReference type="GO" id="GO:0005634">
    <property type="term" value="C:nucleus"/>
    <property type="evidence" value="ECO:0007669"/>
    <property type="project" value="UniProtKB-SubCell"/>
</dbReference>
<dbReference type="InterPro" id="IPR002110">
    <property type="entry name" value="Ankyrin_rpt"/>
</dbReference>
<evidence type="ECO:0000256" key="2">
    <source>
        <dbReference type="ARBA" id="ARBA00008267"/>
    </source>
</evidence>
<comment type="caution">
    <text evidence="14">The sequence shown here is derived from an EMBL/GenBank/DDBJ whole genome shotgun (WGS) entry which is preliminary data.</text>
</comment>
<gene>
    <name evidence="14" type="ORF">KFK09_011312</name>
</gene>
<dbReference type="SUPFAM" id="SSF81296">
    <property type="entry name" value="E set domains"/>
    <property type="match status" value="1"/>
</dbReference>
<keyword evidence="7 12" id="KW-0040">ANK repeat</keyword>
<dbReference type="Pfam" id="PF03859">
    <property type="entry name" value="CG-1"/>
    <property type="match status" value="1"/>
</dbReference>
<evidence type="ECO:0000256" key="10">
    <source>
        <dbReference type="ARBA" id="ARBA00023163"/>
    </source>
</evidence>
<dbReference type="Pfam" id="PF00023">
    <property type="entry name" value="Ank"/>
    <property type="match status" value="1"/>
</dbReference>
<sequence length="926" mass="104723">MDPSLIPLAGGEIHGFRTLADLDITKLREDASTRWFRPNEVHAILTNSTHFTVLPQPVENPANGSIVLFDRKMLRNFRKDGYNWKKKKDGKTVQEAHEKLKIGNEERIHVYYARGEDDPNFYRRCYWLLDKKLEHIVLVHYRQTLEQDNFSQNVPALVEYKEPFYLAGMMYDSSPLTPVNSISGSMQSDSAGSAVMSEEINSREDQAIFSGSGIFLSKKETGLHIKELSLHDINNLGWAELALASEYIEPCMGKADGALDSCDSVQFKAISSIHDQGGTEYLETPDDQGLPSVLLNTSNLKMESQIVSGELKMFDDDIFNNKNGFEQWDSLKRDSFGTLEAPLISNGNGSNSFRAMDQSSVLQQIFTINEVSPEWGYSTVETKVVVIGNFAASHKHLESSSIYCVFGELCVGMQMVQSGVYRCIALPQMPGKVDAFLSLDGQTPISQVITFHYRHVPAVQLNDGVTSKDANGEEKFRDVMAQKRLAHLLFSTSDSMPLFSSKMLPKAIKEAQRVAQITSPYIENDWKELLKLDCKNEIPSYQACEDLLELVFKNKLQEWLIKKIAEGCKITTRDSQGQGVIHLCTILDYTWAVSLYSLSGFSLDFRDAYGWTALHWAAHLGREKMVATLLYAGANPSLVTDPTPENPGGLTAADLASKGGHDGLAAYLAEKGLTAHFEAMSLSGNVPSSVLRVSKDQVNLEDLHYEMLSEQEVCLKESLEAYRNAADAADRIQAAFRERTLKLQTESVQLANPQMEASQIVAALRIQHAYRNYNRRRLMKAAARIQSHFRTWRIRKDFLNMRRQVIKIQAAVRGHQVRKQYRKIVWSVGVLEKAVLRWRLKRKGLRGMQVKAMEVGRANKLEESTSTEEDFFKISRKHAEERVQRSVVRVQSMFRSYQAQQQYRRLKLAQEQAKLEFSLNGDSKFL</sequence>
<evidence type="ECO:0000313" key="14">
    <source>
        <dbReference type="EMBL" id="KAI0510703.1"/>
    </source>
</evidence>
<feature type="domain" description="CG-1" evidence="13">
    <location>
        <begin position="24"/>
        <end position="150"/>
    </location>
</feature>
<evidence type="ECO:0000256" key="3">
    <source>
        <dbReference type="ARBA" id="ARBA00022737"/>
    </source>
</evidence>
<dbReference type="PROSITE" id="PS50297">
    <property type="entry name" value="ANK_REP_REGION"/>
    <property type="match status" value="1"/>
</dbReference>
<dbReference type="Proteomes" id="UP000829196">
    <property type="component" value="Unassembled WGS sequence"/>
</dbReference>
<proteinExistence type="inferred from homology"/>
<dbReference type="Gene3D" id="1.25.40.20">
    <property type="entry name" value="Ankyrin repeat-containing domain"/>
    <property type="match status" value="1"/>
</dbReference>
<dbReference type="InterPro" id="IPR014756">
    <property type="entry name" value="Ig_E-set"/>
</dbReference>
<dbReference type="CDD" id="cd23767">
    <property type="entry name" value="IQCD"/>
    <property type="match status" value="1"/>
</dbReference>
<keyword evidence="6" id="KW-0805">Transcription regulation</keyword>
<dbReference type="PANTHER" id="PTHR23335:SF3">
    <property type="entry name" value="CALMODULIN-BINDING TRANSCRIPTION ACTIVATOR 5"/>
    <property type="match status" value="1"/>
</dbReference>
<dbReference type="InterPro" id="IPR027417">
    <property type="entry name" value="P-loop_NTPase"/>
</dbReference>
<keyword evidence="10" id="KW-0804">Transcription</keyword>
<dbReference type="PANTHER" id="PTHR23335">
    <property type="entry name" value="CALMODULIN-BINDING TRANSCRIPTION ACTIVATOR CAMTA"/>
    <property type="match status" value="1"/>
</dbReference>
<dbReference type="Gene3D" id="2.60.40.10">
    <property type="entry name" value="Immunoglobulins"/>
    <property type="match status" value="1"/>
</dbReference>
<evidence type="ECO:0000256" key="9">
    <source>
        <dbReference type="ARBA" id="ARBA00023159"/>
    </source>
</evidence>
<dbReference type="SMART" id="SM00248">
    <property type="entry name" value="ANK"/>
    <property type="match status" value="2"/>
</dbReference>
<feature type="repeat" description="ANK" evidence="12">
    <location>
        <begin position="609"/>
        <end position="641"/>
    </location>
</feature>
<dbReference type="Gene3D" id="1.20.5.190">
    <property type="match status" value="1"/>
</dbReference>
<dbReference type="PROSITE" id="PS50088">
    <property type="entry name" value="ANK_REPEAT"/>
    <property type="match status" value="1"/>
</dbReference>
<keyword evidence="3" id="KW-0677">Repeat</keyword>
<accession>A0A8T3BE92</accession>
<dbReference type="InterPro" id="IPR036770">
    <property type="entry name" value="Ankyrin_rpt-contain_sf"/>
</dbReference>
<keyword evidence="4" id="KW-0106">Calcium</keyword>
<keyword evidence="5" id="KW-0112">Calmodulin-binding</keyword>
<dbReference type="SMART" id="SM00015">
    <property type="entry name" value="IQ"/>
    <property type="match status" value="3"/>
</dbReference>
<evidence type="ECO:0000256" key="12">
    <source>
        <dbReference type="PROSITE-ProRule" id="PRU00023"/>
    </source>
</evidence>
<dbReference type="GO" id="GO:0005516">
    <property type="term" value="F:calmodulin binding"/>
    <property type="evidence" value="ECO:0007669"/>
    <property type="project" value="UniProtKB-KW"/>
</dbReference>
<dbReference type="InterPro" id="IPR005559">
    <property type="entry name" value="CG-1_dom"/>
</dbReference>
<comment type="similarity">
    <text evidence="2">Belongs to the CAMTA family.</text>
</comment>
<keyword evidence="15" id="KW-1185">Reference proteome</keyword>
<dbReference type="PROSITE" id="PS51437">
    <property type="entry name" value="CG_1"/>
    <property type="match status" value="1"/>
</dbReference>
<dbReference type="PROSITE" id="PS50096">
    <property type="entry name" value="IQ"/>
    <property type="match status" value="4"/>
</dbReference>
<evidence type="ECO:0000256" key="7">
    <source>
        <dbReference type="ARBA" id="ARBA00023043"/>
    </source>
</evidence>